<evidence type="ECO:0000256" key="1">
    <source>
        <dbReference type="SAM" id="MobiDB-lite"/>
    </source>
</evidence>
<dbReference type="Proteomes" id="UP000015105">
    <property type="component" value="Chromosome 3D"/>
</dbReference>
<evidence type="ECO:0000313" key="2">
    <source>
        <dbReference type="EnsemblPlants" id="AET3Gv20410900.1"/>
    </source>
</evidence>
<evidence type="ECO:0000313" key="3">
    <source>
        <dbReference type="Proteomes" id="UP000015105"/>
    </source>
</evidence>
<keyword evidence="3" id="KW-1185">Reference proteome</keyword>
<sequence length="98" mass="10527">GVRSRPSPPLPAARAQRQEPTGSPARRALCRNPSDPTSSIPPADPARIDRGLPLPPLLPLEVERSCERATTELVEGEERRGGLMDIAATLHGEYGIKV</sequence>
<reference evidence="2" key="3">
    <citation type="journal article" date="2017" name="Nature">
        <title>Genome sequence of the progenitor of the wheat D genome Aegilops tauschii.</title>
        <authorList>
            <person name="Luo M.C."/>
            <person name="Gu Y.Q."/>
            <person name="Puiu D."/>
            <person name="Wang H."/>
            <person name="Twardziok S.O."/>
            <person name="Deal K.R."/>
            <person name="Huo N."/>
            <person name="Zhu T."/>
            <person name="Wang L."/>
            <person name="Wang Y."/>
            <person name="McGuire P.E."/>
            <person name="Liu S."/>
            <person name="Long H."/>
            <person name="Ramasamy R.K."/>
            <person name="Rodriguez J.C."/>
            <person name="Van S.L."/>
            <person name="Yuan L."/>
            <person name="Wang Z."/>
            <person name="Xia Z."/>
            <person name="Xiao L."/>
            <person name="Anderson O.D."/>
            <person name="Ouyang S."/>
            <person name="Liang Y."/>
            <person name="Zimin A.V."/>
            <person name="Pertea G."/>
            <person name="Qi P."/>
            <person name="Bennetzen J.L."/>
            <person name="Dai X."/>
            <person name="Dawson M.W."/>
            <person name="Muller H.G."/>
            <person name="Kugler K."/>
            <person name="Rivarola-Duarte L."/>
            <person name="Spannagl M."/>
            <person name="Mayer K.F.X."/>
            <person name="Lu F.H."/>
            <person name="Bevan M.W."/>
            <person name="Leroy P."/>
            <person name="Li P."/>
            <person name="You F.M."/>
            <person name="Sun Q."/>
            <person name="Liu Z."/>
            <person name="Lyons E."/>
            <person name="Wicker T."/>
            <person name="Salzberg S.L."/>
            <person name="Devos K.M."/>
            <person name="Dvorak J."/>
        </authorList>
    </citation>
    <scope>NUCLEOTIDE SEQUENCE [LARGE SCALE GENOMIC DNA]</scope>
    <source>
        <strain evidence="2">cv. AL8/78</strain>
    </source>
</reference>
<reference evidence="2" key="4">
    <citation type="submission" date="2019-03" db="UniProtKB">
        <authorList>
            <consortium name="EnsemblPlants"/>
        </authorList>
    </citation>
    <scope>IDENTIFICATION</scope>
</reference>
<dbReference type="EnsemblPlants" id="AET3Gv20410900.1">
    <property type="protein sequence ID" value="AET3Gv20410900.1"/>
    <property type="gene ID" value="AET3Gv20410900"/>
</dbReference>
<organism evidence="2 3">
    <name type="scientific">Aegilops tauschii subsp. strangulata</name>
    <name type="common">Goatgrass</name>
    <dbReference type="NCBI Taxonomy" id="200361"/>
    <lineage>
        <taxon>Eukaryota</taxon>
        <taxon>Viridiplantae</taxon>
        <taxon>Streptophyta</taxon>
        <taxon>Embryophyta</taxon>
        <taxon>Tracheophyta</taxon>
        <taxon>Spermatophyta</taxon>
        <taxon>Magnoliopsida</taxon>
        <taxon>Liliopsida</taxon>
        <taxon>Poales</taxon>
        <taxon>Poaceae</taxon>
        <taxon>BOP clade</taxon>
        <taxon>Pooideae</taxon>
        <taxon>Triticodae</taxon>
        <taxon>Triticeae</taxon>
        <taxon>Triticinae</taxon>
        <taxon>Aegilops</taxon>
    </lineage>
</organism>
<dbReference type="Gramene" id="AET3Gv20410900.1">
    <property type="protein sequence ID" value="AET3Gv20410900.1"/>
    <property type="gene ID" value="AET3Gv20410900"/>
</dbReference>
<reference evidence="2" key="5">
    <citation type="journal article" date="2021" name="G3 (Bethesda)">
        <title>Aegilops tauschii genome assembly Aet v5.0 features greater sequence contiguity and improved annotation.</title>
        <authorList>
            <person name="Wang L."/>
            <person name="Zhu T."/>
            <person name="Rodriguez J.C."/>
            <person name="Deal K.R."/>
            <person name="Dubcovsky J."/>
            <person name="McGuire P.E."/>
            <person name="Lux T."/>
            <person name="Spannagl M."/>
            <person name="Mayer K.F.X."/>
            <person name="Baldrich P."/>
            <person name="Meyers B.C."/>
            <person name="Huo N."/>
            <person name="Gu Y.Q."/>
            <person name="Zhou H."/>
            <person name="Devos K.M."/>
            <person name="Bennetzen J.L."/>
            <person name="Unver T."/>
            <person name="Budak H."/>
            <person name="Gulick P.J."/>
            <person name="Galiba G."/>
            <person name="Kalapos B."/>
            <person name="Nelson D.R."/>
            <person name="Li P."/>
            <person name="You F.M."/>
            <person name="Luo M.C."/>
            <person name="Dvorak J."/>
        </authorList>
    </citation>
    <scope>NUCLEOTIDE SEQUENCE [LARGE SCALE GENOMIC DNA]</scope>
    <source>
        <strain evidence="2">cv. AL8/78</strain>
    </source>
</reference>
<name>A0A453ENW3_AEGTS</name>
<reference evidence="3" key="1">
    <citation type="journal article" date="2014" name="Science">
        <title>Ancient hybridizations among the ancestral genomes of bread wheat.</title>
        <authorList>
            <consortium name="International Wheat Genome Sequencing Consortium,"/>
            <person name="Marcussen T."/>
            <person name="Sandve S.R."/>
            <person name="Heier L."/>
            <person name="Spannagl M."/>
            <person name="Pfeifer M."/>
            <person name="Jakobsen K.S."/>
            <person name="Wulff B.B."/>
            <person name="Steuernagel B."/>
            <person name="Mayer K.F."/>
            <person name="Olsen O.A."/>
        </authorList>
    </citation>
    <scope>NUCLEOTIDE SEQUENCE [LARGE SCALE GENOMIC DNA]</scope>
    <source>
        <strain evidence="3">cv. AL8/78</strain>
    </source>
</reference>
<protein>
    <submittedName>
        <fullName evidence="2">Uncharacterized protein</fullName>
    </submittedName>
</protein>
<accession>A0A453ENW3</accession>
<proteinExistence type="predicted"/>
<feature type="region of interest" description="Disordered" evidence="1">
    <location>
        <begin position="1"/>
        <end position="51"/>
    </location>
</feature>
<dbReference type="AlphaFoldDB" id="A0A453ENW3"/>
<feature type="compositionally biased region" description="Pro residues" evidence="1">
    <location>
        <begin position="1"/>
        <end position="11"/>
    </location>
</feature>
<reference evidence="3" key="2">
    <citation type="journal article" date="2017" name="Nat. Plants">
        <title>The Aegilops tauschii genome reveals multiple impacts of transposons.</title>
        <authorList>
            <person name="Zhao G."/>
            <person name="Zou C."/>
            <person name="Li K."/>
            <person name="Wang K."/>
            <person name="Li T."/>
            <person name="Gao L."/>
            <person name="Zhang X."/>
            <person name="Wang H."/>
            <person name="Yang Z."/>
            <person name="Liu X."/>
            <person name="Jiang W."/>
            <person name="Mao L."/>
            <person name="Kong X."/>
            <person name="Jiao Y."/>
            <person name="Jia J."/>
        </authorList>
    </citation>
    <scope>NUCLEOTIDE SEQUENCE [LARGE SCALE GENOMIC DNA]</scope>
    <source>
        <strain evidence="3">cv. AL8/78</strain>
    </source>
</reference>